<gene>
    <name evidence="1" type="ORF">Pflav_028710</name>
</gene>
<dbReference type="KEGG" id="pfla:Pflav_028710"/>
<keyword evidence="2" id="KW-1185">Reference proteome</keyword>
<name>A0A6F8XRT8_9ACTN</name>
<evidence type="ECO:0000313" key="2">
    <source>
        <dbReference type="Proteomes" id="UP000502508"/>
    </source>
</evidence>
<organism evidence="1 2">
    <name type="scientific">Phytohabitans flavus</name>
    <dbReference type="NCBI Taxonomy" id="1076124"/>
    <lineage>
        <taxon>Bacteria</taxon>
        <taxon>Bacillati</taxon>
        <taxon>Actinomycetota</taxon>
        <taxon>Actinomycetes</taxon>
        <taxon>Micromonosporales</taxon>
        <taxon>Micromonosporaceae</taxon>
    </lineage>
</organism>
<proteinExistence type="predicted"/>
<reference evidence="1 2" key="2">
    <citation type="submission" date="2020-03" db="EMBL/GenBank/DDBJ databases">
        <authorList>
            <person name="Ichikawa N."/>
            <person name="Kimura A."/>
            <person name="Kitahashi Y."/>
            <person name="Uohara A."/>
        </authorList>
    </citation>
    <scope>NUCLEOTIDE SEQUENCE [LARGE SCALE GENOMIC DNA]</scope>
    <source>
        <strain evidence="1 2">NBRC 107702</strain>
    </source>
</reference>
<dbReference type="AlphaFoldDB" id="A0A6F8XRT8"/>
<evidence type="ECO:0000313" key="1">
    <source>
        <dbReference type="EMBL" id="BCB76461.1"/>
    </source>
</evidence>
<dbReference type="Proteomes" id="UP000502508">
    <property type="component" value="Chromosome"/>
</dbReference>
<sequence>MDGGRAEVVTERRGKGRDHVRFMRHRDRGDLYVVPSDAAPLVASGTVGPAAVQRVQNRAPAGRPFAIPVYVQRQAGAEFGALRDLRVEASYDDGATWRAVPVAGSGLERVALLQHPHGAGYVSLKASAVDSAGNKVEQTIIRAYALK</sequence>
<reference evidence="1 2" key="1">
    <citation type="submission" date="2020-03" db="EMBL/GenBank/DDBJ databases">
        <title>Whole genome shotgun sequence of Phytohabitans flavus NBRC 107702.</title>
        <authorList>
            <person name="Komaki H."/>
            <person name="Tamura T."/>
        </authorList>
    </citation>
    <scope>NUCLEOTIDE SEQUENCE [LARGE SCALE GENOMIC DNA]</scope>
    <source>
        <strain evidence="1 2">NBRC 107702</strain>
    </source>
</reference>
<accession>A0A6F8XRT8</accession>
<dbReference type="EMBL" id="AP022870">
    <property type="protein sequence ID" value="BCB76461.1"/>
    <property type="molecule type" value="Genomic_DNA"/>
</dbReference>
<protein>
    <submittedName>
        <fullName evidence="1">Uncharacterized protein</fullName>
    </submittedName>
</protein>